<dbReference type="Proteomes" id="UP000008524">
    <property type="component" value="Chromosome 4"/>
</dbReference>
<dbReference type="OMA" id="TTGSWTI"/>
<keyword evidence="5" id="KW-1185">Reference proteome</keyword>
<dbReference type="RefSeq" id="XP_844468.1">
    <property type="nucleotide sequence ID" value="XM_839375.1"/>
</dbReference>
<sequence length="215" mass="23728">MSTTGSWTIERSDGVIVKIDKPNVSFRFGRGKELPPGQQLNDKYISRNHISFECKSSSLFAKQSGRNPTFYSAAFRQVPRAGLEFRPADANKTSAAQPDGSGNKNEENIVFVPCGNEKTNQVVISSSGNEIELCTLHFPEELRLPKLTVRYTPPRIEKVDHMPRGVPAVPLVFPKDDDDDDDDDNNNNNNSHGSTPPAWRGILDAVLQSNKGSDS</sequence>
<organism evidence="3 5">
    <name type="scientific">Trypanosoma brucei brucei (strain 927/4 GUTat10.1)</name>
    <dbReference type="NCBI Taxonomy" id="185431"/>
    <lineage>
        <taxon>Eukaryota</taxon>
        <taxon>Discoba</taxon>
        <taxon>Euglenozoa</taxon>
        <taxon>Kinetoplastea</taxon>
        <taxon>Metakinetoplastina</taxon>
        <taxon>Trypanosomatida</taxon>
        <taxon>Trypanosomatidae</taxon>
        <taxon>Trypanosoma</taxon>
    </lineage>
</organism>
<reference evidence="3" key="4">
    <citation type="submission" date="2005-04" db="EMBL/GenBank/DDBJ databases">
        <title>.</title>
        <authorList>
            <person name="Ghedin E."/>
            <person name="Blandin G."/>
            <person name="Bartholomeu D."/>
            <person name="Caler E."/>
            <person name="Haas B."/>
            <person name="Hannick L."/>
            <person name="Shallom J."/>
            <person name="Hou L."/>
            <person name="Djikeng A."/>
            <person name="Feldblyum T."/>
            <person name="Hostetler J."/>
            <person name="Johnson J."/>
            <person name="Jones K."/>
            <person name="Koo H.L."/>
            <person name="Larkin C."/>
            <person name="Pai G."/>
            <person name="Peterson J."/>
            <person name="Khalak H.G."/>
            <person name="Salzberg S."/>
            <person name="Simpson A.J."/>
            <person name="Tallon L."/>
            <person name="Van Aken S."/>
            <person name="Wanless D."/>
            <person name="White O."/>
            <person name="Wortman J."/>
            <person name="Fraser C.M."/>
            <person name="El-Sayed N.M.A."/>
        </authorList>
    </citation>
    <scope>NUCLEOTIDE SEQUENCE</scope>
    <source>
        <strain evidence="3">GUTat10.1</strain>
    </source>
</reference>
<accession>Q583Z5</accession>
<reference evidence="3" key="1">
    <citation type="submission" date="2000-09" db="EMBL/GenBank/DDBJ databases">
        <authorList>
            <person name="El-Sayed N.M."/>
            <person name="Khalak H."/>
            <person name="Adams M.D."/>
        </authorList>
    </citation>
    <scope>NUCLEOTIDE SEQUENCE</scope>
    <source>
        <strain evidence="3">GUTat10.1</strain>
    </source>
</reference>
<reference evidence="4" key="5">
    <citation type="submission" date="2005-04" db="EMBL/GenBank/DDBJ databases">
        <title>Sequencing, closure, and annotation of Trypanosoma brucei chromosomes 2 through 8.</title>
        <authorList>
            <person name="Ghedin E."/>
            <person name="Blandin G."/>
            <person name="Bartholomeu D."/>
            <person name="Caler E."/>
            <person name="Haas B."/>
            <person name="Hannick L."/>
            <person name="Shallom J."/>
            <person name="Hou L."/>
            <person name="Djikeng A."/>
            <person name="Feldblyum T."/>
            <person name="Hostetler J."/>
            <person name="Johnson J."/>
            <person name="Jones K."/>
            <person name="Koo H.L."/>
            <person name="Larkin C."/>
            <person name="Pai G."/>
            <person name="Peterson J."/>
            <person name="Khalak H.G."/>
            <person name="Salzberg S."/>
            <person name="Simpson A.J."/>
            <person name="Tallon L."/>
            <person name="Van Aken S."/>
            <person name="Wanless D."/>
            <person name="White O."/>
            <person name="Wortman J."/>
            <person name="Fraser C.M."/>
            <person name="El-Sayed N.M.A."/>
        </authorList>
    </citation>
    <scope>NUCLEOTIDE SEQUENCE</scope>
    <source>
        <strain evidence="4">927/4 GUTat10.1</strain>
    </source>
</reference>
<dbReference type="PROSITE" id="PS50006">
    <property type="entry name" value="FHA_DOMAIN"/>
    <property type="match status" value="1"/>
</dbReference>
<dbReference type="InParanoid" id="Q583Z5"/>
<protein>
    <recommendedName>
        <fullName evidence="2">FHA domain-containing protein</fullName>
    </recommendedName>
</protein>
<dbReference type="GeneID" id="3656847"/>
<reference evidence="4 5" key="3">
    <citation type="journal article" date="2005" name="Science">
        <title>The genome of the African trypanosome Trypanosoma brucei.</title>
        <authorList>
            <person name="Berriman M."/>
            <person name="Ghedin E."/>
            <person name="Hertz-Fowler C."/>
            <person name="Blandin G."/>
            <person name="Renauld H."/>
            <person name="Bartholomeu D.C."/>
            <person name="Lennard N.J."/>
            <person name="Caler E."/>
            <person name="Hamlin N.E."/>
            <person name="Haas B."/>
            <person name="Bohme U."/>
            <person name="Hannick L."/>
            <person name="Aslett M.A."/>
            <person name="Shallom J."/>
            <person name="Marcello L."/>
            <person name="Hou L."/>
            <person name="Wickstead B."/>
            <person name="Alsmark U.C."/>
            <person name="Arrowsmith C."/>
            <person name="Atkin R.J."/>
            <person name="Barron A.J."/>
            <person name="Bringaud F."/>
            <person name="Brooks K."/>
            <person name="Carrington M."/>
            <person name="Cherevach I."/>
            <person name="Chillingworth T.J."/>
            <person name="Churcher C."/>
            <person name="Clark L.N."/>
            <person name="Corton C.H."/>
            <person name="Cronin A."/>
            <person name="Davies R.M."/>
            <person name="Doggett J."/>
            <person name="Djikeng A."/>
            <person name="Feldblyum T."/>
            <person name="Field M.C."/>
            <person name="Fraser A."/>
            <person name="Goodhead I."/>
            <person name="Hance Z."/>
            <person name="Harper D."/>
            <person name="Harris B.R."/>
            <person name="Hauser H."/>
            <person name="Hostetler J."/>
            <person name="Ivens A."/>
            <person name="Jagels K."/>
            <person name="Johnson D."/>
            <person name="Johnson J."/>
            <person name="Jones K."/>
            <person name="Kerhornou A.X."/>
            <person name="Koo H."/>
            <person name="Larke N."/>
            <person name="Landfear S."/>
            <person name="Larkin C."/>
            <person name="Leech V."/>
            <person name="Line A."/>
            <person name="Lord A."/>
            <person name="Macleod A."/>
            <person name="Mooney P.J."/>
            <person name="Moule S."/>
            <person name="Martin D.M."/>
            <person name="Morgan G.W."/>
            <person name="Mungall K."/>
            <person name="Norbertczak H."/>
            <person name="Ormond D."/>
            <person name="Pai G."/>
            <person name="Peacock C.S."/>
            <person name="Peterson J."/>
            <person name="Quail M.A."/>
            <person name="Rabbinowitsch E."/>
            <person name="Rajandream M.A."/>
            <person name="Reitter C."/>
            <person name="Salzberg S.L."/>
            <person name="Sanders M."/>
            <person name="Schobel S."/>
            <person name="Sharp S."/>
            <person name="Simmonds M."/>
            <person name="Simpson A.J."/>
            <person name="Tallon L."/>
            <person name="Turner C.M."/>
            <person name="Tait A."/>
            <person name="Tivey A.R."/>
            <person name="Van Aken S."/>
            <person name="Walker D."/>
            <person name="Wanless D."/>
            <person name="Wang S."/>
            <person name="White B."/>
            <person name="White O."/>
            <person name="Whitehead S."/>
            <person name="Woodward J."/>
            <person name="Wortman J."/>
            <person name="Adams M.D."/>
            <person name="Embley T.M."/>
            <person name="Gull K."/>
            <person name="Ullu E."/>
            <person name="Barry J.D."/>
            <person name="Fairlamb A.H."/>
            <person name="Opperdoes F."/>
            <person name="Barrell B.G."/>
            <person name="Donelson J.E."/>
            <person name="Hall N."/>
            <person name="Fraser C.M."/>
            <person name="Melville S.E."/>
            <person name="El-Sayed N.M."/>
        </authorList>
    </citation>
    <scope>NUCLEOTIDE SEQUENCE [LARGE SCALE GENOMIC DNA]</scope>
    <source>
        <strain evidence="4 5">927/4 GUTat10.1</strain>
    </source>
</reference>
<dbReference type="SUPFAM" id="SSF49879">
    <property type="entry name" value="SMAD/FHA domain"/>
    <property type="match status" value="1"/>
</dbReference>
<reference evidence="4" key="2">
    <citation type="journal article" date="2005" name="Science">
        <title>Comparative genomics of trypanosomatid parasitic protozoa.</title>
        <authorList>
            <person name="El-Sayed N.M."/>
            <person name="Myler P.J."/>
            <person name="Blandin G."/>
            <person name="Berriman M."/>
            <person name="Crabtree J."/>
            <person name="Aggarwal G."/>
            <person name="Caler E."/>
            <person name="Renauld H."/>
            <person name="Worthey E.A."/>
            <person name="Hertz-Fowler C."/>
            <person name="Ghedin E."/>
            <person name="Peacock C."/>
            <person name="Bartholomeu D.C."/>
            <person name="Haas B.J."/>
            <person name="Tran A.N."/>
            <person name="Wortman J.R."/>
            <person name="Alsmark U.C."/>
            <person name="Angiuoli S."/>
            <person name="Anupama A."/>
            <person name="Badger J."/>
            <person name="Bringaud F."/>
            <person name="Cadag E."/>
            <person name="Carlton J.M."/>
            <person name="Cerqueira G.C."/>
            <person name="Creasy T."/>
            <person name="Delcher A.L."/>
            <person name="Djikeng A."/>
            <person name="Embley T.M."/>
            <person name="Hauser C."/>
            <person name="Ivens A.C."/>
            <person name="Kummerfeld S.K."/>
            <person name="Pereira-Leal J.B."/>
            <person name="Nilsson D."/>
            <person name="Peterson J."/>
            <person name="Salzberg S.L."/>
            <person name="Shallom J."/>
            <person name="Silva J.C."/>
            <person name="Sundaram J."/>
            <person name="Westenberger S."/>
            <person name="White O."/>
            <person name="Melville S.E."/>
            <person name="Donelson J.E."/>
            <person name="Andersson B."/>
            <person name="Stuart K.D."/>
            <person name="Hall N."/>
        </authorList>
    </citation>
    <scope>NUCLEOTIDE SEQUENCE</scope>
    <source>
        <strain evidence="4">927/4 GUTat10.1</strain>
    </source>
</reference>
<evidence type="ECO:0000313" key="5">
    <source>
        <dbReference type="Proteomes" id="UP000008524"/>
    </source>
</evidence>
<dbReference type="GO" id="GO:0031981">
    <property type="term" value="C:nuclear lumen"/>
    <property type="evidence" value="ECO:0000314"/>
    <property type="project" value="GeneDB"/>
</dbReference>
<feature type="compositionally biased region" description="Acidic residues" evidence="1">
    <location>
        <begin position="176"/>
        <end position="185"/>
    </location>
</feature>
<dbReference type="eggNOG" id="ENOG502SA7K">
    <property type="taxonomic scope" value="Eukaryota"/>
</dbReference>
<feature type="region of interest" description="Disordered" evidence="1">
    <location>
        <begin position="160"/>
        <end position="201"/>
    </location>
</feature>
<dbReference type="EMBL" id="AC080131">
    <property type="protein sequence ID" value="AAX79827.1"/>
    <property type="molecule type" value="Genomic_DNA"/>
</dbReference>
<accession>D6XFQ4</accession>
<dbReference type="AlphaFoldDB" id="Q583Z5"/>
<dbReference type="Gene3D" id="2.60.200.20">
    <property type="match status" value="1"/>
</dbReference>
<dbReference type="KEGG" id="tbr:Tb927.4.3180"/>
<feature type="domain" description="FHA" evidence="2">
    <location>
        <begin position="26"/>
        <end position="76"/>
    </location>
</feature>
<dbReference type="EMBL" id="CP000067">
    <property type="protein sequence ID" value="AAZ10909.1"/>
    <property type="molecule type" value="Genomic_DNA"/>
</dbReference>
<dbReference type="PaxDb" id="5691-AAZ10909"/>
<evidence type="ECO:0000256" key="1">
    <source>
        <dbReference type="SAM" id="MobiDB-lite"/>
    </source>
</evidence>
<dbReference type="OrthoDB" id="240081at2759"/>
<evidence type="ECO:0000313" key="4">
    <source>
        <dbReference type="EMBL" id="AAZ10909.1"/>
    </source>
</evidence>
<dbReference type="InterPro" id="IPR000253">
    <property type="entry name" value="FHA_dom"/>
</dbReference>
<dbReference type="VEuPathDB" id="TriTrypDB:Tb927.4.3180"/>
<dbReference type="GO" id="GO:0005634">
    <property type="term" value="C:nucleus"/>
    <property type="evidence" value="ECO:0000314"/>
    <property type="project" value="GeneDB"/>
</dbReference>
<evidence type="ECO:0000313" key="3">
    <source>
        <dbReference type="EMBL" id="AAX79827.1"/>
    </source>
</evidence>
<name>Q583Z5_TRYB2</name>
<proteinExistence type="predicted"/>
<evidence type="ECO:0000259" key="2">
    <source>
        <dbReference type="PROSITE" id="PS50006"/>
    </source>
</evidence>
<gene>
    <name evidence="4" type="primary">Tb04.2H8.500</name>
    <name evidence="3" type="ORF">Tb927.4.3180</name>
</gene>
<dbReference type="InterPro" id="IPR008984">
    <property type="entry name" value="SMAD_FHA_dom_sf"/>
</dbReference>